<dbReference type="PANTHER" id="PTHR43235:SF1">
    <property type="entry name" value="GLUTAMINE AMIDOTRANSFERASE PB2B2.05-RELATED"/>
    <property type="match status" value="1"/>
</dbReference>
<dbReference type="InterPro" id="IPR044668">
    <property type="entry name" value="PuuD-like"/>
</dbReference>
<sequence length="238" mass="25547">MRPRVGITAAVERISYGAWSGVEAALSPIGYVRAVSEAGGRALLLPPEPEGTERPEELLGLLDALVLTGGAGDIDPALYGQRPHPETGPIQPGRDAFELSLARAAVERDMPVLGICRGMQLLNVAFGGSLEQHLPEVVGHEGHRRVPGRFSEHEVSLEPGSLAARACGGERVRVKSHHHQGIAEVGEGLIPTGWDAEDGTVEAIEMPGKRFVLGVLWHPEEDRESRLIRALVEEVELV</sequence>
<dbReference type="InterPro" id="IPR011697">
    <property type="entry name" value="Peptidase_C26"/>
</dbReference>
<dbReference type="Proteomes" id="UP000318065">
    <property type="component" value="Chromosome"/>
</dbReference>
<dbReference type="Pfam" id="PF07722">
    <property type="entry name" value="Peptidase_C26"/>
    <property type="match status" value="1"/>
</dbReference>
<dbReference type="SUPFAM" id="SSF52317">
    <property type="entry name" value="Class I glutamine amidotransferase-like"/>
    <property type="match status" value="1"/>
</dbReference>
<dbReference type="AlphaFoldDB" id="A0A510HP28"/>
<dbReference type="Gene3D" id="3.40.50.880">
    <property type="match status" value="1"/>
</dbReference>
<organism evidence="1 2">
    <name type="scientific">Rubrobacter xylanophilus</name>
    <dbReference type="NCBI Taxonomy" id="49319"/>
    <lineage>
        <taxon>Bacteria</taxon>
        <taxon>Bacillati</taxon>
        <taxon>Actinomycetota</taxon>
        <taxon>Rubrobacteria</taxon>
        <taxon>Rubrobacterales</taxon>
        <taxon>Rubrobacteraceae</taxon>
        <taxon>Rubrobacter</taxon>
    </lineage>
</organism>
<dbReference type="CDD" id="cd01745">
    <property type="entry name" value="GATase1_2"/>
    <property type="match status" value="1"/>
</dbReference>
<keyword evidence="2" id="KW-1185">Reference proteome</keyword>
<gene>
    <name evidence="1" type="ORF">RxyAA322_23970</name>
</gene>
<dbReference type="InterPro" id="IPR029062">
    <property type="entry name" value="Class_I_gatase-like"/>
</dbReference>
<evidence type="ECO:0000313" key="2">
    <source>
        <dbReference type="Proteomes" id="UP000318065"/>
    </source>
</evidence>
<name>A0A510HP28_9ACTN</name>
<dbReference type="GO" id="GO:0005829">
    <property type="term" value="C:cytosol"/>
    <property type="evidence" value="ECO:0007669"/>
    <property type="project" value="TreeGrafter"/>
</dbReference>
<reference evidence="1" key="1">
    <citation type="journal article" date="2019" name="Microbiol. Resour. Announc.">
        <title>Complete Genome Sequence of Rubrobacter xylanophilus Strain AA3-22, Isolated from Arima Onsen in Japan.</title>
        <authorList>
            <person name="Tomariguchi N."/>
            <person name="Miyazaki K."/>
        </authorList>
    </citation>
    <scope>NUCLEOTIDE SEQUENCE [LARGE SCALE GENOMIC DNA]</scope>
    <source>
        <strain evidence="1">AA3-22</strain>
    </source>
</reference>
<dbReference type="PANTHER" id="PTHR43235">
    <property type="entry name" value="GLUTAMINE AMIDOTRANSFERASE PB2B2.05-RELATED"/>
    <property type="match status" value="1"/>
</dbReference>
<dbReference type="RefSeq" id="WP_143528540.1">
    <property type="nucleotide sequence ID" value="NZ_AP019791.1"/>
</dbReference>
<protein>
    <submittedName>
        <fullName evidence="1">Uncharacterized protein</fullName>
    </submittedName>
</protein>
<dbReference type="GO" id="GO:0033969">
    <property type="term" value="F:gamma-glutamyl-gamma-aminobutyrate hydrolase activity"/>
    <property type="evidence" value="ECO:0007669"/>
    <property type="project" value="TreeGrafter"/>
</dbReference>
<dbReference type="EMBL" id="AP019791">
    <property type="protein sequence ID" value="BBL80543.1"/>
    <property type="molecule type" value="Genomic_DNA"/>
</dbReference>
<accession>A0A510HP28</accession>
<evidence type="ECO:0000313" key="1">
    <source>
        <dbReference type="EMBL" id="BBL80543.1"/>
    </source>
</evidence>
<dbReference type="GO" id="GO:0006598">
    <property type="term" value="P:polyamine catabolic process"/>
    <property type="evidence" value="ECO:0007669"/>
    <property type="project" value="TreeGrafter"/>
</dbReference>
<dbReference type="PROSITE" id="PS51273">
    <property type="entry name" value="GATASE_TYPE_1"/>
    <property type="match status" value="1"/>
</dbReference>
<dbReference type="OrthoDB" id="9813383at2"/>
<proteinExistence type="predicted"/>